<dbReference type="SUPFAM" id="SSF52172">
    <property type="entry name" value="CheY-like"/>
    <property type="match status" value="1"/>
</dbReference>
<dbReference type="RefSeq" id="WP_177166777.1">
    <property type="nucleotide sequence ID" value="NZ_FNYH01000002.1"/>
</dbReference>
<dbReference type="Pfam" id="PF13487">
    <property type="entry name" value="HD_5"/>
    <property type="match status" value="1"/>
</dbReference>
<feature type="domain" description="HD-GYP" evidence="4">
    <location>
        <begin position="179"/>
        <end position="375"/>
    </location>
</feature>
<gene>
    <name evidence="5" type="ORF">SAMN05421831_102286</name>
</gene>
<evidence type="ECO:0000256" key="1">
    <source>
        <dbReference type="PROSITE-ProRule" id="PRU00169"/>
    </source>
</evidence>
<dbReference type="InterPro" id="IPR052020">
    <property type="entry name" value="Cyclic_di-GMP/3'3'-cGAMP_PDE"/>
</dbReference>
<sequence>MTNNEQIPHSNKRAPSLLFVDDEISVLEAIQRLLRQSGWKVAVAQSGEQALEYLSQNPVDVLVSDMRMPTMDGATLLHQVHQSYPRIVRILLTGYADMDSTIKAINEGHIYSYLSKPWEAEHLKVTLKNALRMKWLEDRRLHLEVQLKQHNERLEQEVQKRTTHLRQLLKKLDASNHQLKETYDKAIRMLVHLVEINEPSAAGVAQRVADHCALLGERLGCTPQEIQQLYYAGLLHRVGLIGMPDHIRQAPYDHLNPRERLRYHRYPQLGEAVLMDMEMLQPAAAYIRDHRERINGGGFPNHLAGDDISLGARILAVVSEFHALLGGLDSFARLTLDGARTELERQAGQLLDHKIVQSFLTLLTEENLSVDEVRLPVEALCSGMELAADLTTLEGYLLLARGSRLNGRLLSRLKSLQEDLQVEFSVSILRSSIPAGVLKEVNETLAAQATQATPT</sequence>
<dbReference type="PROSITE" id="PS50110">
    <property type="entry name" value="RESPONSE_REGULATORY"/>
    <property type="match status" value="1"/>
</dbReference>
<dbReference type="CDD" id="cd00077">
    <property type="entry name" value="HDc"/>
    <property type="match status" value="1"/>
</dbReference>
<dbReference type="PANTHER" id="PTHR45228:SF8">
    <property type="entry name" value="TWO-COMPONENT RESPONSE REGULATOR-RELATED"/>
    <property type="match status" value="1"/>
</dbReference>
<evidence type="ECO:0000259" key="4">
    <source>
        <dbReference type="PROSITE" id="PS51832"/>
    </source>
</evidence>
<keyword evidence="2" id="KW-0175">Coiled coil</keyword>
<organism evidence="5 6">
    <name type="scientific">Allopseudospirillum japonicum</name>
    <dbReference type="NCBI Taxonomy" id="64971"/>
    <lineage>
        <taxon>Bacteria</taxon>
        <taxon>Pseudomonadati</taxon>
        <taxon>Pseudomonadota</taxon>
        <taxon>Gammaproteobacteria</taxon>
        <taxon>Oceanospirillales</taxon>
        <taxon>Oceanospirillaceae</taxon>
        <taxon>Allopseudospirillum</taxon>
    </lineage>
</organism>
<dbReference type="GO" id="GO:0008081">
    <property type="term" value="F:phosphoric diester hydrolase activity"/>
    <property type="evidence" value="ECO:0007669"/>
    <property type="project" value="UniProtKB-ARBA"/>
</dbReference>
<keyword evidence="6" id="KW-1185">Reference proteome</keyword>
<keyword evidence="1" id="KW-0597">Phosphoprotein</keyword>
<feature type="coiled-coil region" evidence="2">
    <location>
        <begin position="133"/>
        <end position="189"/>
    </location>
</feature>
<dbReference type="Gene3D" id="1.10.3210.10">
    <property type="entry name" value="Hypothetical protein af1432"/>
    <property type="match status" value="1"/>
</dbReference>
<feature type="modified residue" description="4-aspartylphosphate" evidence="1">
    <location>
        <position position="65"/>
    </location>
</feature>
<dbReference type="InterPro" id="IPR001789">
    <property type="entry name" value="Sig_transdc_resp-reg_receiver"/>
</dbReference>
<accession>A0A1H6QXA5</accession>
<dbReference type="STRING" id="64971.SAMN05421831_102286"/>
<dbReference type="InterPro" id="IPR003607">
    <property type="entry name" value="HD/PDEase_dom"/>
</dbReference>
<dbReference type="SUPFAM" id="SSF109604">
    <property type="entry name" value="HD-domain/PDEase-like"/>
    <property type="match status" value="1"/>
</dbReference>
<dbReference type="InterPro" id="IPR037522">
    <property type="entry name" value="HD_GYP_dom"/>
</dbReference>
<dbReference type="Proteomes" id="UP000242999">
    <property type="component" value="Unassembled WGS sequence"/>
</dbReference>
<dbReference type="InterPro" id="IPR011006">
    <property type="entry name" value="CheY-like_superfamily"/>
</dbReference>
<protein>
    <submittedName>
        <fullName evidence="5">Response regulator c-di-GMP phosphodiesterase, RpfG family, contains REC and HD-GYP domains</fullName>
    </submittedName>
</protein>
<feature type="domain" description="Response regulatory" evidence="3">
    <location>
        <begin position="16"/>
        <end position="131"/>
    </location>
</feature>
<dbReference type="CDD" id="cd17569">
    <property type="entry name" value="REC_HupR-like"/>
    <property type="match status" value="1"/>
</dbReference>
<dbReference type="PROSITE" id="PS51832">
    <property type="entry name" value="HD_GYP"/>
    <property type="match status" value="1"/>
</dbReference>
<evidence type="ECO:0000259" key="3">
    <source>
        <dbReference type="PROSITE" id="PS50110"/>
    </source>
</evidence>
<dbReference type="GO" id="GO:0000160">
    <property type="term" value="P:phosphorelay signal transduction system"/>
    <property type="evidence" value="ECO:0007669"/>
    <property type="project" value="InterPro"/>
</dbReference>
<evidence type="ECO:0000313" key="6">
    <source>
        <dbReference type="Proteomes" id="UP000242999"/>
    </source>
</evidence>
<evidence type="ECO:0000313" key="5">
    <source>
        <dbReference type="EMBL" id="SEI48249.1"/>
    </source>
</evidence>
<dbReference type="PANTHER" id="PTHR45228">
    <property type="entry name" value="CYCLIC DI-GMP PHOSPHODIESTERASE TM_0186-RELATED"/>
    <property type="match status" value="1"/>
</dbReference>
<dbReference type="AlphaFoldDB" id="A0A1H6QXA5"/>
<dbReference type="SMART" id="SM00448">
    <property type="entry name" value="REC"/>
    <property type="match status" value="1"/>
</dbReference>
<reference evidence="6" key="1">
    <citation type="submission" date="2016-10" db="EMBL/GenBank/DDBJ databases">
        <authorList>
            <person name="Varghese N."/>
            <person name="Submissions S."/>
        </authorList>
    </citation>
    <scope>NUCLEOTIDE SEQUENCE [LARGE SCALE GENOMIC DNA]</scope>
    <source>
        <strain evidence="6">DSM 7165</strain>
    </source>
</reference>
<dbReference type="Pfam" id="PF00072">
    <property type="entry name" value="Response_reg"/>
    <property type="match status" value="1"/>
</dbReference>
<dbReference type="EMBL" id="FNYH01000002">
    <property type="protein sequence ID" value="SEI48249.1"/>
    <property type="molecule type" value="Genomic_DNA"/>
</dbReference>
<name>A0A1H6QXA5_9GAMM</name>
<proteinExistence type="predicted"/>
<evidence type="ECO:0000256" key="2">
    <source>
        <dbReference type="SAM" id="Coils"/>
    </source>
</evidence>
<dbReference type="Gene3D" id="3.40.50.2300">
    <property type="match status" value="1"/>
</dbReference>